<evidence type="ECO:0000313" key="2">
    <source>
        <dbReference type="Proteomes" id="UP000887159"/>
    </source>
</evidence>
<evidence type="ECO:0000313" key="1">
    <source>
        <dbReference type="EMBL" id="GFX94484.1"/>
    </source>
</evidence>
<proteinExistence type="predicted"/>
<dbReference type="EMBL" id="BMAU01021177">
    <property type="protein sequence ID" value="GFX94484.1"/>
    <property type="molecule type" value="Genomic_DNA"/>
</dbReference>
<organism evidence="1 2">
    <name type="scientific">Trichonephila clavipes</name>
    <name type="common">Golden silk orbweaver</name>
    <name type="synonym">Nephila clavipes</name>
    <dbReference type="NCBI Taxonomy" id="2585209"/>
    <lineage>
        <taxon>Eukaryota</taxon>
        <taxon>Metazoa</taxon>
        <taxon>Ecdysozoa</taxon>
        <taxon>Arthropoda</taxon>
        <taxon>Chelicerata</taxon>
        <taxon>Arachnida</taxon>
        <taxon>Araneae</taxon>
        <taxon>Araneomorphae</taxon>
        <taxon>Entelegynae</taxon>
        <taxon>Araneoidea</taxon>
        <taxon>Nephilidae</taxon>
        <taxon>Trichonephila</taxon>
    </lineage>
</organism>
<gene>
    <name evidence="1" type="ORF">TNCV_4295241</name>
</gene>
<keyword evidence="2" id="KW-1185">Reference proteome</keyword>
<dbReference type="AlphaFoldDB" id="A0A8X6V628"/>
<name>A0A8X6V628_TRICX</name>
<reference evidence="1" key="1">
    <citation type="submission" date="2020-08" db="EMBL/GenBank/DDBJ databases">
        <title>Multicomponent nature underlies the extraordinary mechanical properties of spider dragline silk.</title>
        <authorList>
            <person name="Kono N."/>
            <person name="Nakamura H."/>
            <person name="Mori M."/>
            <person name="Yoshida Y."/>
            <person name="Ohtoshi R."/>
            <person name="Malay A.D."/>
            <person name="Moran D.A.P."/>
            <person name="Tomita M."/>
            <person name="Numata K."/>
            <person name="Arakawa K."/>
        </authorList>
    </citation>
    <scope>NUCLEOTIDE SEQUENCE</scope>
</reference>
<accession>A0A8X6V628</accession>
<protein>
    <submittedName>
        <fullName evidence="1">Uncharacterized protein</fullName>
    </submittedName>
</protein>
<sequence length="111" mass="12499">MGQHFQVECKKSQLFKNFSLVRSLDDSETSVSLCQVTKLAPDAERQVGHRSGQVAFQVEPFIDVPVGPAVFGGREEVRVVHREANNVWIFLRNVGNSMVMVNTLAWAKKNR</sequence>
<comment type="caution">
    <text evidence="1">The sequence shown here is derived from an EMBL/GenBank/DDBJ whole genome shotgun (WGS) entry which is preliminary data.</text>
</comment>
<dbReference type="Proteomes" id="UP000887159">
    <property type="component" value="Unassembled WGS sequence"/>
</dbReference>